<evidence type="ECO:0000256" key="1">
    <source>
        <dbReference type="SAM" id="MobiDB-lite"/>
    </source>
</evidence>
<feature type="region of interest" description="Disordered" evidence="1">
    <location>
        <begin position="1643"/>
        <end position="1666"/>
    </location>
</feature>
<organism evidence="3 4">
    <name type="scientific">Marisediminicola antarctica</name>
    <dbReference type="NCBI Taxonomy" id="674079"/>
    <lineage>
        <taxon>Bacteria</taxon>
        <taxon>Bacillati</taxon>
        <taxon>Actinomycetota</taxon>
        <taxon>Actinomycetes</taxon>
        <taxon>Micrococcales</taxon>
        <taxon>Microbacteriaceae</taxon>
        <taxon>Marisediminicola</taxon>
    </lineage>
</organism>
<reference evidence="3 4" key="1">
    <citation type="submission" date="2016-09" db="EMBL/GenBank/DDBJ databases">
        <title>Complete genome sequence of microbes from the polar regions.</title>
        <authorList>
            <person name="Liao L."/>
            <person name="Chen B."/>
        </authorList>
    </citation>
    <scope>NUCLEOTIDE SEQUENCE [LARGE SCALE GENOMIC DNA]</scope>
    <source>
        <strain evidence="3 4">ZS314</strain>
    </source>
</reference>
<feature type="compositionally biased region" description="Polar residues" evidence="1">
    <location>
        <begin position="499"/>
        <end position="511"/>
    </location>
</feature>
<evidence type="ECO:0000313" key="4">
    <source>
        <dbReference type="Proteomes" id="UP000464507"/>
    </source>
</evidence>
<dbReference type="EMBL" id="CP017146">
    <property type="protein sequence ID" value="QHO69442.1"/>
    <property type="molecule type" value="Genomic_DNA"/>
</dbReference>
<dbReference type="InterPro" id="IPR046538">
    <property type="entry name" value="DUF6603"/>
</dbReference>
<sequence length="2288" mass="240670">MSLWDTLSGAGGGADRLQPLLEQMTDTVATSTETDEFGTWDVATVQQNLTSMPGLDLATGNLSGGNSLLQLRDPNVTVAVGMLRAPASGWRVIITSPLAAIKVPGLVGAMLDIQGQLIPDPAFPEVAFVVPQLSVGVMQLAGQSVAVKLLSSATSSGGGSENVYEFVRMEPPYALIGPGSTVGFAYRTAVLDLSGTAAAPTVLPPEARVQPAAWQGLFLPEVRLFVSPSGLEGVAVSAGVRNLWIGVGEHQGVTGIFEAEVVNRGGAPRIHASFRGVNGRYIPDPGTGTALLPANSEILVDTEGGIAPVEISITVGTMAPVVDDRSPVTTPATGTITITVTADDAGPAPATVRTITVARDTTPATVGSAPVGSTTAVRPTQRGTHVIVKDSETATHVTVRLEPRRSVAWNWSGGTHTGDTLTVPVPGGAPVSVTATIPAGVAQTAGCWFHFDRPTAGELPPSPVPAPVPPLSAEQQSRENARLAWADSNPDMRDRPASGQATSAPGGSTFETAMAGRLGQVGAGQLITVDGYASHEDPGSTAQDSHNLALSRRRMEAAIRALRGAGFTNVQAGTVHGSAFANSSATIPGLMDGVTPRPARGSSHWWLAVARWQPVPAAEEVCRADITRTVLPPSPRTDPRPPQSRRPDCFRKIGVRVEIVRDTLVRAEIYGEFDIETAAEASLARRGEAPLRSGARNASDGICLFLVRLRLSEDRAAWDVTAEFRAADQDLDGLAVMTEGEANPDTLNILGALAVMAPLTASAVELSPAAGAIVALGSVALGASDVLHTHSLMLRGGELVVSSGVLGPDGITAASDRGVQISILLDLEIGFSFDIGLVRVDPARPIKARYKAIGVRSEWGTGTTPGGLEYLPLPVFDPSRGYSLDVPAGALTATPPLDEILRILGFRVSRDNPTYLEVEVGLGVDLGIVRVDAVRVRVRLDGPPLDLQLTKLRASIEIPGTLHGSGSLEFTEFGFKGAFDLTVTPVNIRVAAVLAVERDPARGVTGVLVGGRVEFPVPILLGNSGLGIYGFMGGIGVNYRRDESPFAGSLTPALDWVMAQYPRTGQVMAPEGWSLEPGAFAFAAGIAVGTVDGGFTVHLDGIVVIELPGPRLLLIMKADVLSLPPAFGSDQTATFLAVLDIDFGRGSILIGIVAAYEIESILSVRVPVTASFETANPENWFVDLGRFPESERVTVAVLDVIRGSGYLMVHGNGITLATDPVLSVPSGFAVAVGFHLQAVLMGSKSVGLYLEVAAGFDAILGLDPFYLAGIIYVRGELRLWIVGISASATLEVQVGARENPDGTITQEPYVHGEVCGSVDFFFFSVKGCVSLTIGAPPTATPTPRELVAGVSLIARTPAKVEGTGAAEVIDGKLGDAARQGTTEAVPVVPIDAIPIISFRTAPQMDGGPGGTEVEVLGEVPVNLPPAGPNFWARIGDRWWRYRVTAISLNGGIGPGAAPSTWLKPLATTGGHAGPSLALLDWLPTATPTAVPYGENLVETVRHQWGNVCSQGAPPAQLLWTFNDSPDGSSDDGWHLTGLMWPDPPGTVRGEPADTRVRVIELWRISARVDLAQGTAPAVVIGDQVACFDPHGDPLDPRDPFGRWDALLPSTFSAGVFFTGVSLANATAYLRDGGSLHDLAATAQKSGWEAEPPQTADGRSEHAPIGRARVPKRAGCRGAVLRSPHRDLDQPSPWGTEEDRILVKRAWEDSGFHPHELADAVAFVRDGDTFTAFAVLLLLDEQGLNAGVVIRCEASDGTVLDERPVDGSDMLGGAHHLPDEWVDPDEPWADPVWRAGVIAGRLRQSGANLLPAFVAFKRVPDDTTRIVIGRRRDGQLERLTDPFVIVAATGGFASETERFEWDELAIDRDRTALSNALSKGADDVALLHPDQDYTLEVAWEATSKEGDVQPAPHDDGDGWTPVATPQTFAFHTQTTAPIDLDPWITSTTPSMDETGVFTREKVRIVFATQRVTGLFDAYGRELRVTVRAASGDHPSPPGGGSPAHGVTLPVEPDGALATLESAAGVLKPWHTAVLEVIGEDGLACVNVDGDATDVYTTMLEYDFEPLTDYLVDVHSVVKGTGADPILVHRVGFTTSRFRDTGDLAALTSGASIEHCAVADVSAFAALTDEPSGAAVDGAMQQVGLGVDAVPDWPRTRVLWSASAVPQPLAVIIEASEPLWRTRTVPTWVPAPPDAPDPSHGYWAGRAGEWLQLRADTTPPTAGDLPRATVQRIIRGPGGTRAIAILGPGARGCEARFTLVHREVMPSSTTETPTVAIRADLQAAPWEVED</sequence>
<accession>A0A7L5AHF9</accession>
<feature type="domain" description="DUF6603" evidence="2">
    <location>
        <begin position="904"/>
        <end position="1134"/>
    </location>
</feature>
<feature type="region of interest" description="Disordered" evidence="1">
    <location>
        <begin position="458"/>
        <end position="511"/>
    </location>
</feature>
<keyword evidence="4" id="KW-1185">Reference proteome</keyword>
<feature type="compositionally biased region" description="Pro residues" evidence="1">
    <location>
        <begin position="632"/>
        <end position="644"/>
    </location>
</feature>
<dbReference type="Proteomes" id="UP000464507">
    <property type="component" value="Chromosome"/>
</dbReference>
<dbReference type="OrthoDB" id="7051116at2"/>
<protein>
    <recommendedName>
        <fullName evidence="2">DUF6603 domain-containing protein</fullName>
    </recommendedName>
</protein>
<feature type="region of interest" description="Disordered" evidence="1">
    <location>
        <begin position="626"/>
        <end position="648"/>
    </location>
</feature>
<dbReference type="Pfam" id="PF20248">
    <property type="entry name" value="DUF6603"/>
    <property type="match status" value="1"/>
</dbReference>
<dbReference type="RefSeq" id="WP_161885812.1">
    <property type="nucleotide sequence ID" value="NZ_CP017146.1"/>
</dbReference>
<dbReference type="KEGG" id="mant:BHD05_07090"/>
<gene>
    <name evidence="3" type="ORF">BHD05_07090</name>
</gene>
<name>A0A7L5AHF9_9MICO</name>
<evidence type="ECO:0000313" key="3">
    <source>
        <dbReference type="EMBL" id="QHO69442.1"/>
    </source>
</evidence>
<evidence type="ECO:0000259" key="2">
    <source>
        <dbReference type="Pfam" id="PF20248"/>
    </source>
</evidence>
<feature type="compositionally biased region" description="Pro residues" evidence="1">
    <location>
        <begin position="460"/>
        <end position="470"/>
    </location>
</feature>
<proteinExistence type="predicted"/>